<feature type="chain" id="PRO_5040889634" evidence="1">
    <location>
        <begin position="24"/>
        <end position="42"/>
    </location>
</feature>
<name>A0A9W6N995_9HYPH</name>
<evidence type="ECO:0000256" key="1">
    <source>
        <dbReference type="SAM" id="SignalP"/>
    </source>
</evidence>
<dbReference type="AlphaFoldDB" id="A0A9W6N995"/>
<gene>
    <name evidence="2" type="ORF">GCM10017653_04470</name>
</gene>
<dbReference type="Proteomes" id="UP001143330">
    <property type="component" value="Unassembled WGS sequence"/>
</dbReference>
<comment type="caution">
    <text evidence="2">The sequence shown here is derived from an EMBL/GenBank/DDBJ whole genome shotgun (WGS) entry which is preliminary data.</text>
</comment>
<reference evidence="2" key="1">
    <citation type="journal article" date="2014" name="Int. J. Syst. Evol. Microbiol.">
        <title>Complete genome sequence of Corynebacterium casei LMG S-19264T (=DSM 44701T), isolated from a smear-ripened cheese.</title>
        <authorList>
            <consortium name="US DOE Joint Genome Institute (JGI-PGF)"/>
            <person name="Walter F."/>
            <person name="Albersmeier A."/>
            <person name="Kalinowski J."/>
            <person name="Ruckert C."/>
        </authorList>
    </citation>
    <scope>NUCLEOTIDE SEQUENCE</scope>
    <source>
        <strain evidence="2">VKM B-2789</strain>
    </source>
</reference>
<reference evidence="2" key="2">
    <citation type="submission" date="2023-01" db="EMBL/GenBank/DDBJ databases">
        <authorList>
            <person name="Sun Q."/>
            <person name="Evtushenko L."/>
        </authorList>
    </citation>
    <scope>NUCLEOTIDE SEQUENCE</scope>
    <source>
        <strain evidence="2">VKM B-2789</strain>
    </source>
</reference>
<sequence length="42" mass="4150">MKKIVTALCALSLTVAVSGAAFADCTPGHASVKQPTTSSQGT</sequence>
<keyword evidence="3" id="KW-1185">Reference proteome</keyword>
<feature type="signal peptide" evidence="1">
    <location>
        <begin position="1"/>
        <end position="23"/>
    </location>
</feature>
<protein>
    <submittedName>
        <fullName evidence="2">Uncharacterized protein</fullName>
    </submittedName>
</protein>
<evidence type="ECO:0000313" key="3">
    <source>
        <dbReference type="Proteomes" id="UP001143330"/>
    </source>
</evidence>
<organism evidence="2 3">
    <name type="scientific">Ancylobacter defluvii</name>
    <dbReference type="NCBI Taxonomy" id="1282440"/>
    <lineage>
        <taxon>Bacteria</taxon>
        <taxon>Pseudomonadati</taxon>
        <taxon>Pseudomonadota</taxon>
        <taxon>Alphaproteobacteria</taxon>
        <taxon>Hyphomicrobiales</taxon>
        <taxon>Xanthobacteraceae</taxon>
        <taxon>Ancylobacter</taxon>
    </lineage>
</organism>
<dbReference type="EMBL" id="BSFM01000002">
    <property type="protein sequence ID" value="GLK82378.1"/>
    <property type="molecule type" value="Genomic_DNA"/>
</dbReference>
<accession>A0A9W6N995</accession>
<dbReference type="RefSeq" id="WP_271180500.1">
    <property type="nucleotide sequence ID" value="NZ_BSFM01000002.1"/>
</dbReference>
<proteinExistence type="predicted"/>
<keyword evidence="1" id="KW-0732">Signal</keyword>
<evidence type="ECO:0000313" key="2">
    <source>
        <dbReference type="EMBL" id="GLK82378.1"/>
    </source>
</evidence>